<comment type="caution">
    <text evidence="1">The sequence shown here is derived from an EMBL/GenBank/DDBJ whole genome shotgun (WGS) entry which is preliminary data.</text>
</comment>
<proteinExistence type="predicted"/>
<name>A0ABD0LXG7_9CAEN</name>
<feature type="non-terminal residue" evidence="1">
    <location>
        <position position="1"/>
    </location>
</feature>
<evidence type="ECO:0000313" key="1">
    <source>
        <dbReference type="EMBL" id="KAK7503865.1"/>
    </source>
</evidence>
<accession>A0ABD0LXG7</accession>
<gene>
    <name evidence="1" type="ORF">BaRGS_00004988</name>
</gene>
<dbReference type="Proteomes" id="UP001519460">
    <property type="component" value="Unassembled WGS sequence"/>
</dbReference>
<protein>
    <submittedName>
        <fullName evidence="1">Uncharacterized protein</fullName>
    </submittedName>
</protein>
<sequence>RLRRVGRSELLYDLQARTCFEVIRGGYCRTSTRSSRACARVFYCWAPTKCLHLGSGTKEIWEASYRLRASSHAEGPALPNCSAQMEFAGRIMLIVDTHPGQAAAAGGS</sequence>
<dbReference type="AlphaFoldDB" id="A0ABD0LXG7"/>
<evidence type="ECO:0000313" key="2">
    <source>
        <dbReference type="Proteomes" id="UP001519460"/>
    </source>
</evidence>
<keyword evidence="2" id="KW-1185">Reference proteome</keyword>
<dbReference type="EMBL" id="JACVVK020000018">
    <property type="protein sequence ID" value="KAK7503865.1"/>
    <property type="molecule type" value="Genomic_DNA"/>
</dbReference>
<organism evidence="1 2">
    <name type="scientific">Batillaria attramentaria</name>
    <dbReference type="NCBI Taxonomy" id="370345"/>
    <lineage>
        <taxon>Eukaryota</taxon>
        <taxon>Metazoa</taxon>
        <taxon>Spiralia</taxon>
        <taxon>Lophotrochozoa</taxon>
        <taxon>Mollusca</taxon>
        <taxon>Gastropoda</taxon>
        <taxon>Caenogastropoda</taxon>
        <taxon>Sorbeoconcha</taxon>
        <taxon>Cerithioidea</taxon>
        <taxon>Batillariidae</taxon>
        <taxon>Batillaria</taxon>
    </lineage>
</organism>
<reference evidence="1 2" key="1">
    <citation type="journal article" date="2023" name="Sci. Data">
        <title>Genome assembly of the Korean intertidal mud-creeper Batillaria attramentaria.</title>
        <authorList>
            <person name="Patra A.K."/>
            <person name="Ho P.T."/>
            <person name="Jun S."/>
            <person name="Lee S.J."/>
            <person name="Kim Y."/>
            <person name="Won Y.J."/>
        </authorList>
    </citation>
    <scope>NUCLEOTIDE SEQUENCE [LARGE SCALE GENOMIC DNA]</scope>
    <source>
        <strain evidence="1">Wonlab-2016</strain>
    </source>
</reference>